<dbReference type="Proteomes" id="UP001168883">
    <property type="component" value="Unassembled WGS sequence"/>
</dbReference>
<dbReference type="InterPro" id="IPR046953">
    <property type="entry name" value="Spore_GerAC-like_C"/>
</dbReference>
<evidence type="ECO:0000259" key="10">
    <source>
        <dbReference type="Pfam" id="PF25198"/>
    </source>
</evidence>
<dbReference type="Pfam" id="PF05504">
    <property type="entry name" value="Spore_GerAC"/>
    <property type="match status" value="1"/>
</dbReference>
<keyword evidence="12" id="KW-1185">Reference proteome</keyword>
<gene>
    <name evidence="11" type="ORF">Q3C12_05655</name>
</gene>
<comment type="caution">
    <text evidence="11">The sequence shown here is derived from an EMBL/GenBank/DDBJ whole genome shotgun (WGS) entry which is preliminary data.</text>
</comment>
<sequence length="411" mass="46249">MKRRNFTLGILALLPVMPLLAGCWSQREIDDLSLVAGIALDKAQETKVETALNKNGAARKKDDLISITYQVFTSSSGGGQGRGGGGSSEQKRYQNFTETGDLLLESTREISLRTERPIFAQHFKTLVIGDELLRTTPFRNFMDLMYRESEFRPSALVFVARGLARETFELKGAKEIPAFRILKMVDNQYKSTRILPSVTLTKLLTYLQSKSSFLLQAIVKGGEEIKFAGAGIVQGQSGKLVGFLDEDELSSVTLITGKVRGGTVKFTDEETGQKNLYEILSYKSDIVPRVEGDNLSFEVRIESRGRLSESWVMGEKSFNDRFLKRQGEYVAKQMERSIRQTLEKIQKQYKADVLGFGKELRIHEPKIWDKVKSQWDQRFSQAEVRVQAKTIVAEFGASGSKIVEHQNPPEP</sequence>
<dbReference type="Gene3D" id="3.30.300.210">
    <property type="entry name" value="Nutrient germinant receptor protein C, domain 3"/>
    <property type="match status" value="1"/>
</dbReference>
<accession>A0ABT8V4W4</accession>
<evidence type="ECO:0000256" key="6">
    <source>
        <dbReference type="ARBA" id="ARBA00023139"/>
    </source>
</evidence>
<keyword evidence="4 8" id="KW-0732">Signal</keyword>
<evidence type="ECO:0000259" key="9">
    <source>
        <dbReference type="Pfam" id="PF05504"/>
    </source>
</evidence>
<evidence type="ECO:0000313" key="11">
    <source>
        <dbReference type="EMBL" id="MDO3676480.1"/>
    </source>
</evidence>
<feature type="chain" id="PRO_5046352176" evidence="8">
    <location>
        <begin position="22"/>
        <end position="411"/>
    </location>
</feature>
<dbReference type="Pfam" id="PF25198">
    <property type="entry name" value="Spore_GerAC_N"/>
    <property type="match status" value="1"/>
</dbReference>
<protein>
    <submittedName>
        <fullName evidence="11">Ger(X)C family spore germination protein</fullName>
    </submittedName>
</protein>
<dbReference type="PANTHER" id="PTHR35789">
    <property type="entry name" value="SPORE GERMINATION PROTEIN B3"/>
    <property type="match status" value="1"/>
</dbReference>
<organism evidence="11 12">
    <name type="scientific">Paenibacillus ehimensis</name>
    <dbReference type="NCBI Taxonomy" id="79264"/>
    <lineage>
        <taxon>Bacteria</taxon>
        <taxon>Bacillati</taxon>
        <taxon>Bacillota</taxon>
        <taxon>Bacilli</taxon>
        <taxon>Bacillales</taxon>
        <taxon>Paenibacillaceae</taxon>
        <taxon>Paenibacillus</taxon>
    </lineage>
</organism>
<evidence type="ECO:0000256" key="7">
    <source>
        <dbReference type="ARBA" id="ARBA00023288"/>
    </source>
</evidence>
<dbReference type="InterPro" id="IPR038501">
    <property type="entry name" value="Spore_GerAC_C_sf"/>
</dbReference>
<evidence type="ECO:0000313" key="12">
    <source>
        <dbReference type="Proteomes" id="UP001168883"/>
    </source>
</evidence>
<dbReference type="EMBL" id="JAUMKJ010000005">
    <property type="protein sequence ID" value="MDO3676480.1"/>
    <property type="molecule type" value="Genomic_DNA"/>
</dbReference>
<feature type="domain" description="Spore germination GerAC-like C-terminal" evidence="9">
    <location>
        <begin position="229"/>
        <end position="396"/>
    </location>
</feature>
<dbReference type="InterPro" id="IPR008844">
    <property type="entry name" value="Spore_GerAC-like"/>
</dbReference>
<dbReference type="PROSITE" id="PS51257">
    <property type="entry name" value="PROKAR_LIPOPROTEIN"/>
    <property type="match status" value="1"/>
</dbReference>
<keyword evidence="3" id="KW-0309">Germination</keyword>
<dbReference type="NCBIfam" id="TIGR02887">
    <property type="entry name" value="spore_ger_x_C"/>
    <property type="match status" value="1"/>
</dbReference>
<comment type="similarity">
    <text evidence="2">Belongs to the GerABKC lipoprotein family.</text>
</comment>
<comment type="subcellular location">
    <subcellularLocation>
        <location evidence="1">Membrane</location>
        <topology evidence="1">Lipid-anchor</topology>
    </subcellularLocation>
</comment>
<keyword evidence="6" id="KW-0564">Palmitate</keyword>
<dbReference type="RefSeq" id="WP_302877503.1">
    <property type="nucleotide sequence ID" value="NZ_JARLKN010000021.1"/>
</dbReference>
<reference evidence="11" key="1">
    <citation type="submission" date="2023-07" db="EMBL/GenBank/DDBJ databases">
        <authorList>
            <person name="Aktuganov G."/>
            <person name="Boyko T."/>
            <person name="Delegan Y."/>
            <person name="Galimzianova N."/>
            <person name="Gilvanova E."/>
            <person name="Korobov V."/>
            <person name="Kuzmina L."/>
            <person name="Melentiev A."/>
            <person name="Milman P."/>
            <person name="Ryabova A."/>
            <person name="Stupak E."/>
            <person name="Yasakov T."/>
            <person name="Zharikova N."/>
            <person name="Zhurenko E."/>
        </authorList>
    </citation>
    <scope>NUCLEOTIDE SEQUENCE</scope>
    <source>
        <strain evidence="11">IB-739</strain>
    </source>
</reference>
<keyword evidence="5" id="KW-0472">Membrane</keyword>
<feature type="domain" description="Spore germination protein N-terminal" evidence="10">
    <location>
        <begin position="26"/>
        <end position="218"/>
    </location>
</feature>
<evidence type="ECO:0000256" key="3">
    <source>
        <dbReference type="ARBA" id="ARBA00022544"/>
    </source>
</evidence>
<evidence type="ECO:0000256" key="1">
    <source>
        <dbReference type="ARBA" id="ARBA00004635"/>
    </source>
</evidence>
<evidence type="ECO:0000256" key="8">
    <source>
        <dbReference type="SAM" id="SignalP"/>
    </source>
</evidence>
<evidence type="ECO:0000256" key="2">
    <source>
        <dbReference type="ARBA" id="ARBA00007886"/>
    </source>
</evidence>
<proteinExistence type="inferred from homology"/>
<name>A0ABT8V4W4_9BACL</name>
<dbReference type="PANTHER" id="PTHR35789:SF1">
    <property type="entry name" value="SPORE GERMINATION PROTEIN B3"/>
    <property type="match status" value="1"/>
</dbReference>
<evidence type="ECO:0000256" key="5">
    <source>
        <dbReference type="ARBA" id="ARBA00023136"/>
    </source>
</evidence>
<keyword evidence="7" id="KW-0449">Lipoprotein</keyword>
<feature type="signal peptide" evidence="8">
    <location>
        <begin position="1"/>
        <end position="21"/>
    </location>
</feature>
<dbReference type="InterPro" id="IPR057336">
    <property type="entry name" value="GerAC_N"/>
</dbReference>
<evidence type="ECO:0000256" key="4">
    <source>
        <dbReference type="ARBA" id="ARBA00022729"/>
    </source>
</evidence>